<dbReference type="HOGENOM" id="CLU_026673_3_1_1"/>
<dbReference type="InterPro" id="IPR013149">
    <property type="entry name" value="ADH-like_C"/>
</dbReference>
<sequence>MATMKAIQISQIGAPSMLVLSKHIPKPTLPLAAGHILVKNSFAGVNFIDTYHRSGLYKVPLPYTPGRQVIASIEATGLVEAVGENVTTFKVGDSVAHLSPSCYAEYSTVSAGYAVHLPSEISLEAGASLLLQGLTAMALSRIAHKVQPGEFALVYAAAGGTGQMLVQICKNIGAIVIGITSSAEKAQLAKTAGADHVITYSTEDIHARVMEITNGQGVHVVFDGVGKSSFDTSLACVRKLGSMLSFGNASGKVDPIDIMKLGPKQVRLMRPSLFQLVSTEEEFQSLAKELIDLVKNKKVSTHIHKIYDLVDCPLAHTDLESGSTTGKLILRI</sequence>
<evidence type="ECO:0000313" key="6">
    <source>
        <dbReference type="EMBL" id="EGF77203.1"/>
    </source>
</evidence>
<dbReference type="GeneID" id="18236911"/>
<name>F4PCI1_BATDJ</name>
<feature type="domain" description="Enoyl reductase (ER)" evidence="5">
    <location>
        <begin position="13"/>
        <end position="330"/>
    </location>
</feature>
<dbReference type="PANTHER" id="PTHR48106">
    <property type="entry name" value="QUINONE OXIDOREDUCTASE PIG3-RELATED"/>
    <property type="match status" value="1"/>
</dbReference>
<organism evidence="6 7">
    <name type="scientific">Batrachochytrium dendrobatidis (strain JAM81 / FGSC 10211)</name>
    <name type="common">Frog chytrid fungus</name>
    <dbReference type="NCBI Taxonomy" id="684364"/>
    <lineage>
        <taxon>Eukaryota</taxon>
        <taxon>Fungi</taxon>
        <taxon>Fungi incertae sedis</taxon>
        <taxon>Chytridiomycota</taxon>
        <taxon>Chytridiomycota incertae sedis</taxon>
        <taxon>Chytridiomycetes</taxon>
        <taxon>Rhizophydiales</taxon>
        <taxon>Rhizophydiales incertae sedis</taxon>
        <taxon>Batrachochytrium</taxon>
    </lineage>
</organism>
<dbReference type="Pfam" id="PF08240">
    <property type="entry name" value="ADH_N"/>
    <property type="match status" value="1"/>
</dbReference>
<dbReference type="GO" id="GO:0035925">
    <property type="term" value="F:mRNA 3'-UTR AU-rich region binding"/>
    <property type="evidence" value="ECO:0000318"/>
    <property type="project" value="GO_Central"/>
</dbReference>
<dbReference type="GO" id="GO:0008270">
    <property type="term" value="F:zinc ion binding"/>
    <property type="evidence" value="ECO:0007669"/>
    <property type="project" value="InterPro"/>
</dbReference>
<dbReference type="InterPro" id="IPR047618">
    <property type="entry name" value="QOR-like"/>
</dbReference>
<dbReference type="SMART" id="SM00829">
    <property type="entry name" value="PKS_ER"/>
    <property type="match status" value="1"/>
</dbReference>
<dbReference type="FunFam" id="3.40.50.720:FF:000053">
    <property type="entry name" value="Quinone oxidoreductase 1"/>
    <property type="match status" value="1"/>
</dbReference>
<dbReference type="RefSeq" id="XP_006682134.1">
    <property type="nucleotide sequence ID" value="XM_006682071.1"/>
</dbReference>
<dbReference type="InterPro" id="IPR002364">
    <property type="entry name" value="Quin_OxRdtase/zeta-crystal_CS"/>
</dbReference>
<evidence type="ECO:0000256" key="4">
    <source>
        <dbReference type="ARBA" id="ARBA00070796"/>
    </source>
</evidence>
<accession>F4PCI1</accession>
<evidence type="ECO:0000313" key="7">
    <source>
        <dbReference type="Proteomes" id="UP000007241"/>
    </source>
</evidence>
<dbReference type="CDD" id="cd05286">
    <property type="entry name" value="QOR2"/>
    <property type="match status" value="1"/>
</dbReference>
<dbReference type="Gene3D" id="3.90.180.10">
    <property type="entry name" value="Medium-chain alcohol dehydrogenases, catalytic domain"/>
    <property type="match status" value="1"/>
</dbReference>
<dbReference type="SUPFAM" id="SSF50129">
    <property type="entry name" value="GroES-like"/>
    <property type="match status" value="1"/>
</dbReference>
<gene>
    <name evidence="6" type="ORF">BATDEDRAFT_14315</name>
</gene>
<dbReference type="PANTHER" id="PTHR48106:SF13">
    <property type="entry name" value="QUINONE OXIDOREDUCTASE-RELATED"/>
    <property type="match status" value="1"/>
</dbReference>
<dbReference type="InterPro" id="IPR011032">
    <property type="entry name" value="GroES-like_sf"/>
</dbReference>
<dbReference type="InterPro" id="IPR020843">
    <property type="entry name" value="ER"/>
</dbReference>
<dbReference type="GO" id="GO:0005829">
    <property type="term" value="C:cytosol"/>
    <property type="evidence" value="ECO:0000318"/>
    <property type="project" value="GO_Central"/>
</dbReference>
<keyword evidence="1" id="KW-0521">NADP</keyword>
<proteinExistence type="predicted"/>
<protein>
    <recommendedName>
        <fullName evidence="4">Probable quinone oxidoreductase</fullName>
    </recommendedName>
    <alternativeName>
        <fullName evidence="3">NADPH:quinone reductase</fullName>
    </alternativeName>
</protein>
<evidence type="ECO:0000256" key="1">
    <source>
        <dbReference type="ARBA" id="ARBA00022857"/>
    </source>
</evidence>
<dbReference type="Pfam" id="PF00107">
    <property type="entry name" value="ADH_zinc_N"/>
    <property type="match status" value="1"/>
</dbReference>
<dbReference type="AlphaFoldDB" id="F4PCI1"/>
<evidence type="ECO:0000256" key="2">
    <source>
        <dbReference type="ARBA" id="ARBA00023002"/>
    </source>
</evidence>
<dbReference type="InterPro" id="IPR013154">
    <property type="entry name" value="ADH-like_N"/>
</dbReference>
<keyword evidence="7" id="KW-1185">Reference proteome</keyword>
<dbReference type="InterPro" id="IPR036291">
    <property type="entry name" value="NAD(P)-bd_dom_sf"/>
</dbReference>
<evidence type="ECO:0000259" key="5">
    <source>
        <dbReference type="SMART" id="SM00829"/>
    </source>
</evidence>
<dbReference type="GO" id="GO:0070402">
    <property type="term" value="F:NADPH binding"/>
    <property type="evidence" value="ECO:0000318"/>
    <property type="project" value="GO_Central"/>
</dbReference>
<dbReference type="STRING" id="684364.F4PCI1"/>
<dbReference type="InParanoid" id="F4PCI1"/>
<dbReference type="Proteomes" id="UP000007241">
    <property type="component" value="Unassembled WGS sequence"/>
</dbReference>
<dbReference type="EMBL" id="GL882893">
    <property type="protein sequence ID" value="EGF77203.1"/>
    <property type="molecule type" value="Genomic_DNA"/>
</dbReference>
<dbReference type="GO" id="GO:0003960">
    <property type="term" value="F:quinone reductase (NADPH) activity"/>
    <property type="evidence" value="ECO:0000318"/>
    <property type="project" value="GO_Central"/>
</dbReference>
<dbReference type="PROSITE" id="PS01162">
    <property type="entry name" value="QOR_ZETA_CRYSTAL"/>
    <property type="match status" value="1"/>
</dbReference>
<evidence type="ECO:0000256" key="3">
    <source>
        <dbReference type="ARBA" id="ARBA00043088"/>
    </source>
</evidence>
<dbReference type="Gene3D" id="3.40.50.720">
    <property type="entry name" value="NAD(P)-binding Rossmann-like Domain"/>
    <property type="match status" value="1"/>
</dbReference>
<dbReference type="OMA" id="CDHTIDY"/>
<dbReference type="OrthoDB" id="48317at2759"/>
<reference evidence="6 7" key="1">
    <citation type="submission" date="2009-12" db="EMBL/GenBank/DDBJ databases">
        <title>The draft genome of Batrachochytrium dendrobatidis.</title>
        <authorList>
            <consortium name="US DOE Joint Genome Institute (JGI-PGF)"/>
            <person name="Kuo A."/>
            <person name="Salamov A."/>
            <person name="Schmutz J."/>
            <person name="Lucas S."/>
            <person name="Pitluck S."/>
            <person name="Rosenblum E."/>
            <person name="Stajich J."/>
            <person name="Eisen M."/>
            <person name="Grigoriev I.V."/>
        </authorList>
    </citation>
    <scope>NUCLEOTIDE SEQUENCE [LARGE SCALE GENOMIC DNA]</scope>
    <source>
        <strain evidence="7">JAM81 / FGSC 10211</strain>
    </source>
</reference>
<dbReference type="FunCoup" id="F4PCI1">
    <property type="interactions" value="315"/>
</dbReference>
<dbReference type="SUPFAM" id="SSF51735">
    <property type="entry name" value="NAD(P)-binding Rossmann-fold domains"/>
    <property type="match status" value="1"/>
</dbReference>
<keyword evidence="2" id="KW-0560">Oxidoreductase</keyword>